<proteinExistence type="predicted"/>
<evidence type="ECO:0000313" key="1">
    <source>
        <dbReference type="EMBL" id="KAL0374058.1"/>
    </source>
</evidence>
<organism evidence="1">
    <name type="scientific">Sesamum radiatum</name>
    <name type="common">Black benniseed</name>
    <dbReference type="NCBI Taxonomy" id="300843"/>
    <lineage>
        <taxon>Eukaryota</taxon>
        <taxon>Viridiplantae</taxon>
        <taxon>Streptophyta</taxon>
        <taxon>Embryophyta</taxon>
        <taxon>Tracheophyta</taxon>
        <taxon>Spermatophyta</taxon>
        <taxon>Magnoliopsida</taxon>
        <taxon>eudicotyledons</taxon>
        <taxon>Gunneridae</taxon>
        <taxon>Pentapetalae</taxon>
        <taxon>asterids</taxon>
        <taxon>lamiids</taxon>
        <taxon>Lamiales</taxon>
        <taxon>Pedaliaceae</taxon>
        <taxon>Sesamum</taxon>
    </lineage>
</organism>
<dbReference type="PANTHER" id="PTHR10775:SF166">
    <property type="entry name" value="OS04G0146034 PROTEIN"/>
    <property type="match status" value="1"/>
</dbReference>
<gene>
    <name evidence="1" type="ORF">Sradi_3321500</name>
</gene>
<dbReference type="PANTHER" id="PTHR10775">
    <property type="entry name" value="OS08G0208400 PROTEIN"/>
    <property type="match status" value="1"/>
</dbReference>
<name>A0AAW2R3B0_SESRA</name>
<dbReference type="EMBL" id="JACGWJ010000014">
    <property type="protein sequence ID" value="KAL0374058.1"/>
    <property type="molecule type" value="Genomic_DNA"/>
</dbReference>
<reference evidence="1" key="2">
    <citation type="journal article" date="2024" name="Plant">
        <title>Genomic evolution and insights into agronomic trait innovations of Sesamum species.</title>
        <authorList>
            <person name="Miao H."/>
            <person name="Wang L."/>
            <person name="Qu L."/>
            <person name="Liu H."/>
            <person name="Sun Y."/>
            <person name="Le M."/>
            <person name="Wang Q."/>
            <person name="Wei S."/>
            <person name="Zheng Y."/>
            <person name="Lin W."/>
            <person name="Duan Y."/>
            <person name="Cao H."/>
            <person name="Xiong S."/>
            <person name="Wang X."/>
            <person name="Wei L."/>
            <person name="Li C."/>
            <person name="Ma Q."/>
            <person name="Ju M."/>
            <person name="Zhao R."/>
            <person name="Li G."/>
            <person name="Mu C."/>
            <person name="Tian Q."/>
            <person name="Mei H."/>
            <person name="Zhang T."/>
            <person name="Gao T."/>
            <person name="Zhang H."/>
        </authorList>
    </citation>
    <scope>NUCLEOTIDE SEQUENCE</scope>
    <source>
        <strain evidence="1">G02</strain>
    </source>
</reference>
<reference evidence="1" key="1">
    <citation type="submission" date="2020-06" db="EMBL/GenBank/DDBJ databases">
        <authorList>
            <person name="Li T."/>
            <person name="Hu X."/>
            <person name="Zhang T."/>
            <person name="Song X."/>
            <person name="Zhang H."/>
            <person name="Dai N."/>
            <person name="Sheng W."/>
            <person name="Hou X."/>
            <person name="Wei L."/>
        </authorList>
    </citation>
    <scope>NUCLEOTIDE SEQUENCE</scope>
    <source>
        <strain evidence="1">G02</strain>
        <tissue evidence="1">Leaf</tissue>
    </source>
</reference>
<accession>A0AAW2R3B0</accession>
<dbReference type="AlphaFoldDB" id="A0AAW2R3B0"/>
<protein>
    <submittedName>
        <fullName evidence="1">Uncharacterized protein</fullName>
    </submittedName>
</protein>
<comment type="caution">
    <text evidence="1">The sequence shown here is derived from an EMBL/GenBank/DDBJ whole genome shotgun (WGS) entry which is preliminary data.</text>
</comment>
<sequence>MSQSGPIFPLVHVSHQPNENETGISSNDQGGNLLDVISVADQPLYSGSDHSQLSAVARQVNIKSEYNLPQSCYDEVSQLIGELLPRDHTLPKDYYSTKKLIRELGLPVEKIDACKAGCMLFGKMASILNFANFAGIQEAWKHFNEIHPDFDLGSRNEGLLGRPPSLIEQLEKCWKTKQDNWAGPRAEEAMEKFQMFNDDHNISSEHLPESLSSASVNDQQLWLEAIGGAKKCRIWVWVQR</sequence>